<proteinExistence type="predicted"/>
<organism evidence="1 2">
    <name type="scientific">Linnemannia gamsii</name>
    <dbReference type="NCBI Taxonomy" id="64522"/>
    <lineage>
        <taxon>Eukaryota</taxon>
        <taxon>Fungi</taxon>
        <taxon>Fungi incertae sedis</taxon>
        <taxon>Mucoromycota</taxon>
        <taxon>Mortierellomycotina</taxon>
        <taxon>Mortierellomycetes</taxon>
        <taxon>Mortierellales</taxon>
        <taxon>Mortierellaceae</taxon>
        <taxon>Linnemannia</taxon>
    </lineage>
</organism>
<accession>A0ABQ7JYQ1</accession>
<comment type="caution">
    <text evidence="1">The sequence shown here is derived from an EMBL/GenBank/DDBJ whole genome shotgun (WGS) entry which is preliminary data.</text>
</comment>
<dbReference type="Proteomes" id="UP001194696">
    <property type="component" value="Unassembled WGS sequence"/>
</dbReference>
<reference evidence="1 2" key="1">
    <citation type="journal article" date="2020" name="Fungal Divers.">
        <title>Resolving the Mortierellaceae phylogeny through synthesis of multi-gene phylogenetics and phylogenomics.</title>
        <authorList>
            <person name="Vandepol N."/>
            <person name="Liber J."/>
            <person name="Desiro A."/>
            <person name="Na H."/>
            <person name="Kennedy M."/>
            <person name="Barry K."/>
            <person name="Grigoriev I.V."/>
            <person name="Miller A.N."/>
            <person name="O'Donnell K."/>
            <person name="Stajich J.E."/>
            <person name="Bonito G."/>
        </authorList>
    </citation>
    <scope>NUCLEOTIDE SEQUENCE [LARGE SCALE GENOMIC DNA]</scope>
    <source>
        <strain evidence="1 2">AD045</strain>
    </source>
</reference>
<gene>
    <name evidence="1" type="ORF">BGZ96_008255</name>
</gene>
<sequence>MMRPLPVPVRRQGELYIDDLCLECRRKEFNTDKEPYPPGVTAYTYPSIGAEIRPRIIASEARSQYCLKDYNFQNLPCITVKSVRAVGEVYDVNLYEEEHIIDQARWLYGGEVGIAHARMLFATNSGRLILPPVGDIRERRNMIRQVFMNRDLFADPDLAYVKRFVDHNEGSLVDIVRFNAK</sequence>
<evidence type="ECO:0000313" key="2">
    <source>
        <dbReference type="Proteomes" id="UP001194696"/>
    </source>
</evidence>
<protein>
    <submittedName>
        <fullName evidence="1">Uncharacterized protein</fullName>
    </submittedName>
</protein>
<evidence type="ECO:0000313" key="1">
    <source>
        <dbReference type="EMBL" id="KAG0287891.1"/>
    </source>
</evidence>
<keyword evidence="2" id="KW-1185">Reference proteome</keyword>
<name>A0ABQ7JYQ1_9FUNG</name>
<dbReference type="EMBL" id="JAAAIM010000450">
    <property type="protein sequence ID" value="KAG0287891.1"/>
    <property type="molecule type" value="Genomic_DNA"/>
</dbReference>